<evidence type="ECO:0000256" key="1">
    <source>
        <dbReference type="SAM" id="Phobius"/>
    </source>
</evidence>
<dbReference type="EMBL" id="ML213503">
    <property type="protein sequence ID" value="TFK57534.1"/>
    <property type="molecule type" value="Genomic_DNA"/>
</dbReference>
<reference evidence="2 3" key="1">
    <citation type="journal article" date="2019" name="Nat. Ecol. Evol.">
        <title>Megaphylogeny resolves global patterns of mushroom evolution.</title>
        <authorList>
            <person name="Varga T."/>
            <person name="Krizsan K."/>
            <person name="Foldi C."/>
            <person name="Dima B."/>
            <person name="Sanchez-Garcia M."/>
            <person name="Sanchez-Ramirez S."/>
            <person name="Szollosi G.J."/>
            <person name="Szarkandi J.G."/>
            <person name="Papp V."/>
            <person name="Albert L."/>
            <person name="Andreopoulos W."/>
            <person name="Angelini C."/>
            <person name="Antonin V."/>
            <person name="Barry K.W."/>
            <person name="Bougher N.L."/>
            <person name="Buchanan P."/>
            <person name="Buyck B."/>
            <person name="Bense V."/>
            <person name="Catcheside P."/>
            <person name="Chovatia M."/>
            <person name="Cooper J."/>
            <person name="Damon W."/>
            <person name="Desjardin D."/>
            <person name="Finy P."/>
            <person name="Geml J."/>
            <person name="Haridas S."/>
            <person name="Hughes K."/>
            <person name="Justo A."/>
            <person name="Karasinski D."/>
            <person name="Kautmanova I."/>
            <person name="Kiss B."/>
            <person name="Kocsube S."/>
            <person name="Kotiranta H."/>
            <person name="LaButti K.M."/>
            <person name="Lechner B.E."/>
            <person name="Liimatainen K."/>
            <person name="Lipzen A."/>
            <person name="Lukacs Z."/>
            <person name="Mihaltcheva S."/>
            <person name="Morgado L.N."/>
            <person name="Niskanen T."/>
            <person name="Noordeloos M.E."/>
            <person name="Ohm R.A."/>
            <person name="Ortiz-Santana B."/>
            <person name="Ovrebo C."/>
            <person name="Racz N."/>
            <person name="Riley R."/>
            <person name="Savchenko A."/>
            <person name="Shiryaev A."/>
            <person name="Soop K."/>
            <person name="Spirin V."/>
            <person name="Szebenyi C."/>
            <person name="Tomsovsky M."/>
            <person name="Tulloss R.E."/>
            <person name="Uehling J."/>
            <person name="Grigoriev I.V."/>
            <person name="Vagvolgyi C."/>
            <person name="Papp T."/>
            <person name="Martin F.M."/>
            <person name="Miettinen O."/>
            <person name="Hibbett D.S."/>
            <person name="Nagy L.G."/>
        </authorList>
    </citation>
    <scope>NUCLEOTIDE SEQUENCE [LARGE SCALE GENOMIC DNA]</scope>
    <source>
        <strain evidence="2 3">OMC1185</strain>
    </source>
</reference>
<keyword evidence="3" id="KW-1185">Reference proteome</keyword>
<accession>A0A5C3NII9</accession>
<keyword evidence="1" id="KW-0812">Transmembrane</keyword>
<feature type="transmembrane region" description="Helical" evidence="1">
    <location>
        <begin position="61"/>
        <end position="77"/>
    </location>
</feature>
<proteinExistence type="predicted"/>
<evidence type="ECO:0000313" key="2">
    <source>
        <dbReference type="EMBL" id="TFK57534.1"/>
    </source>
</evidence>
<dbReference type="AlphaFoldDB" id="A0A5C3NII9"/>
<keyword evidence="1" id="KW-1133">Transmembrane helix</keyword>
<dbReference type="Proteomes" id="UP000305948">
    <property type="component" value="Unassembled WGS sequence"/>
</dbReference>
<organism evidence="2 3">
    <name type="scientific">Heliocybe sulcata</name>
    <dbReference type="NCBI Taxonomy" id="5364"/>
    <lineage>
        <taxon>Eukaryota</taxon>
        <taxon>Fungi</taxon>
        <taxon>Dikarya</taxon>
        <taxon>Basidiomycota</taxon>
        <taxon>Agaricomycotina</taxon>
        <taxon>Agaricomycetes</taxon>
        <taxon>Gloeophyllales</taxon>
        <taxon>Gloeophyllaceae</taxon>
        <taxon>Heliocybe</taxon>
    </lineage>
</organism>
<gene>
    <name evidence="2" type="ORF">OE88DRAFT_1651289</name>
</gene>
<protein>
    <submittedName>
        <fullName evidence="2">Uncharacterized protein</fullName>
    </submittedName>
</protein>
<name>A0A5C3NII9_9AGAM</name>
<sequence length="116" mass="13048">MTVCNRIGLYLDKRKQYIARPILTGASVTSVSLDRVLYRALIASILASLRLVFVASTLPSIHLALTLQVLYNIILVTPDSRMHTARRVRVATRDMSTGPSSRFVHVNHQSLRVLEY</sequence>
<keyword evidence="1" id="KW-0472">Membrane</keyword>
<evidence type="ECO:0000313" key="3">
    <source>
        <dbReference type="Proteomes" id="UP000305948"/>
    </source>
</evidence>